<dbReference type="NCBIfam" id="TIGR00006">
    <property type="entry name" value="16S rRNA (cytosine(1402)-N(4))-methyltransferase RsmH"/>
    <property type="match status" value="1"/>
</dbReference>
<feature type="binding site" evidence="6">
    <location>
        <position position="149"/>
    </location>
    <ligand>
        <name>S-adenosyl-L-methionine</name>
        <dbReference type="ChEBI" id="CHEBI:59789"/>
    </ligand>
</feature>
<gene>
    <name evidence="8" type="primary">rsmH_2</name>
    <name evidence="6" type="synonym">rsmH</name>
    <name evidence="8" type="ORF">GETHLI_12830</name>
</gene>
<dbReference type="EC" id="2.1.1.199" evidence="6"/>
<keyword evidence="3 6" id="KW-0489">Methyltransferase</keyword>
<evidence type="ECO:0000256" key="5">
    <source>
        <dbReference type="ARBA" id="ARBA00022691"/>
    </source>
</evidence>
<feature type="binding site" evidence="6">
    <location>
        <position position="130"/>
    </location>
    <ligand>
        <name>S-adenosyl-L-methionine</name>
        <dbReference type="ChEBI" id="CHEBI:59789"/>
    </ligand>
</feature>
<dbReference type="Proteomes" id="UP001165069">
    <property type="component" value="Unassembled WGS sequence"/>
</dbReference>
<feature type="region of interest" description="Disordered" evidence="7">
    <location>
        <begin position="324"/>
        <end position="348"/>
    </location>
</feature>
<dbReference type="InterPro" id="IPR002903">
    <property type="entry name" value="RsmH"/>
</dbReference>
<dbReference type="EMBL" id="BSDE01000002">
    <property type="protein sequence ID" value="GLH72781.1"/>
    <property type="molecule type" value="Genomic_DNA"/>
</dbReference>
<dbReference type="PANTHER" id="PTHR11265:SF0">
    <property type="entry name" value="12S RRNA N4-METHYLCYTIDINE METHYLTRANSFERASE"/>
    <property type="match status" value="1"/>
</dbReference>
<comment type="function">
    <text evidence="6">Specifically methylates the N4 position of cytidine in position 1402 (C1402) of 16S rRNA.</text>
</comment>
<evidence type="ECO:0000313" key="8">
    <source>
        <dbReference type="EMBL" id="GLH72781.1"/>
    </source>
</evidence>
<keyword evidence="2 6" id="KW-0698">rRNA processing</keyword>
<comment type="catalytic activity">
    <reaction evidence="6">
        <text>cytidine(1402) in 16S rRNA + S-adenosyl-L-methionine = N(4)-methylcytidine(1402) in 16S rRNA + S-adenosyl-L-homocysteine + H(+)</text>
        <dbReference type="Rhea" id="RHEA:42928"/>
        <dbReference type="Rhea" id="RHEA-COMP:10286"/>
        <dbReference type="Rhea" id="RHEA-COMP:10287"/>
        <dbReference type="ChEBI" id="CHEBI:15378"/>
        <dbReference type="ChEBI" id="CHEBI:57856"/>
        <dbReference type="ChEBI" id="CHEBI:59789"/>
        <dbReference type="ChEBI" id="CHEBI:74506"/>
        <dbReference type="ChEBI" id="CHEBI:82748"/>
        <dbReference type="EC" id="2.1.1.199"/>
    </reaction>
</comment>
<dbReference type="InterPro" id="IPR023397">
    <property type="entry name" value="SAM-dep_MeTrfase_MraW_recog"/>
</dbReference>
<feature type="region of interest" description="Disordered" evidence="7">
    <location>
        <begin position="1"/>
        <end position="34"/>
    </location>
</feature>
<dbReference type="Gene3D" id="3.40.50.150">
    <property type="entry name" value="Vaccinia Virus protein VP39"/>
    <property type="match status" value="1"/>
</dbReference>
<feature type="binding site" evidence="6">
    <location>
        <begin position="80"/>
        <end position="82"/>
    </location>
    <ligand>
        <name>S-adenosyl-L-methionine</name>
        <dbReference type="ChEBI" id="CHEBI:59789"/>
    </ligand>
</feature>
<evidence type="ECO:0000256" key="6">
    <source>
        <dbReference type="HAMAP-Rule" id="MF_01007"/>
    </source>
</evidence>
<evidence type="ECO:0000256" key="4">
    <source>
        <dbReference type="ARBA" id="ARBA00022679"/>
    </source>
</evidence>
<evidence type="ECO:0000256" key="3">
    <source>
        <dbReference type="ARBA" id="ARBA00022603"/>
    </source>
</evidence>
<proteinExistence type="inferred from homology"/>
<protein>
    <recommendedName>
        <fullName evidence="6">Ribosomal RNA small subunit methyltransferase H</fullName>
        <ecNumber evidence="6">2.1.1.199</ecNumber>
    </recommendedName>
    <alternativeName>
        <fullName evidence="6">16S rRNA m(4)C1402 methyltransferase</fullName>
    </alternativeName>
    <alternativeName>
        <fullName evidence="6">rRNA (cytosine-N(4)-)-methyltransferase RsmH</fullName>
    </alternativeName>
</protein>
<organism evidence="8 9">
    <name type="scientific">Geothrix limicola</name>
    <dbReference type="NCBI Taxonomy" id="2927978"/>
    <lineage>
        <taxon>Bacteria</taxon>
        <taxon>Pseudomonadati</taxon>
        <taxon>Acidobacteriota</taxon>
        <taxon>Holophagae</taxon>
        <taxon>Holophagales</taxon>
        <taxon>Holophagaceae</taxon>
        <taxon>Geothrix</taxon>
    </lineage>
</organism>
<dbReference type="InterPro" id="IPR029063">
    <property type="entry name" value="SAM-dependent_MTases_sf"/>
</dbReference>
<reference evidence="8 9" key="1">
    <citation type="journal article" date="2023" name="Antonie Van Leeuwenhoek">
        <title>Mesoterricola silvestris gen. nov., sp. nov., Mesoterricola sediminis sp. nov., Geothrix oryzae sp. nov., Geothrix edaphica sp. nov., Geothrix rubra sp. nov., and Geothrix limicola sp. nov., six novel members of Acidobacteriota isolated from soils.</title>
        <authorList>
            <person name="Itoh H."/>
            <person name="Sugisawa Y."/>
            <person name="Mise K."/>
            <person name="Xu Z."/>
            <person name="Kuniyasu M."/>
            <person name="Ushijima N."/>
            <person name="Kawano K."/>
            <person name="Kobayashi E."/>
            <person name="Shiratori Y."/>
            <person name="Masuda Y."/>
            <person name="Senoo K."/>
        </authorList>
    </citation>
    <scope>NUCLEOTIDE SEQUENCE [LARGE SCALE GENOMIC DNA]</scope>
    <source>
        <strain evidence="8 9">Red804</strain>
    </source>
</reference>
<dbReference type="RefSeq" id="WP_285571978.1">
    <property type="nucleotide sequence ID" value="NZ_BSDE01000002.1"/>
</dbReference>
<comment type="subcellular location">
    <subcellularLocation>
        <location evidence="6">Cytoplasm</location>
    </subcellularLocation>
</comment>
<dbReference type="PANTHER" id="PTHR11265">
    <property type="entry name" value="S-ADENOSYL-METHYLTRANSFERASE MRAW"/>
    <property type="match status" value="1"/>
</dbReference>
<dbReference type="Pfam" id="PF01795">
    <property type="entry name" value="Methyltransf_5"/>
    <property type="match status" value="1"/>
</dbReference>
<dbReference type="HAMAP" id="MF_01007">
    <property type="entry name" value="16SrRNA_methyltr_H"/>
    <property type="match status" value="1"/>
</dbReference>
<name>A0ABQ5QE56_9BACT</name>
<dbReference type="Gene3D" id="1.10.150.170">
    <property type="entry name" value="Putative methyltransferase TM0872, insert domain"/>
    <property type="match status" value="1"/>
</dbReference>
<dbReference type="GO" id="GO:0008168">
    <property type="term" value="F:methyltransferase activity"/>
    <property type="evidence" value="ECO:0007669"/>
    <property type="project" value="UniProtKB-KW"/>
</dbReference>
<evidence type="ECO:0000256" key="7">
    <source>
        <dbReference type="SAM" id="MobiDB-lite"/>
    </source>
</evidence>
<comment type="similarity">
    <text evidence="1 6">Belongs to the methyltransferase superfamily. RsmH family.</text>
</comment>
<evidence type="ECO:0000313" key="9">
    <source>
        <dbReference type="Proteomes" id="UP001165069"/>
    </source>
</evidence>
<comment type="caution">
    <text evidence="8">The sequence shown here is derived from an EMBL/GenBank/DDBJ whole genome shotgun (WGS) entry which is preliminary data.</text>
</comment>
<keyword evidence="9" id="KW-1185">Reference proteome</keyword>
<keyword evidence="6" id="KW-0963">Cytoplasm</keyword>
<dbReference type="PIRSF" id="PIRSF004486">
    <property type="entry name" value="MraW"/>
    <property type="match status" value="1"/>
</dbReference>
<feature type="compositionally biased region" description="Basic residues" evidence="7">
    <location>
        <begin position="9"/>
        <end position="19"/>
    </location>
</feature>
<evidence type="ECO:0000256" key="2">
    <source>
        <dbReference type="ARBA" id="ARBA00022552"/>
    </source>
</evidence>
<accession>A0ABQ5QE56</accession>
<feature type="compositionally biased region" description="Basic and acidic residues" evidence="7">
    <location>
        <begin position="20"/>
        <end position="34"/>
    </location>
</feature>
<feature type="binding site" evidence="6">
    <location>
        <position position="156"/>
    </location>
    <ligand>
        <name>S-adenosyl-L-methionine</name>
        <dbReference type="ChEBI" id="CHEBI:59789"/>
    </ligand>
</feature>
<keyword evidence="5 6" id="KW-0949">S-adenosyl-L-methionine</keyword>
<feature type="binding site" evidence="6">
    <location>
        <position position="100"/>
    </location>
    <ligand>
        <name>S-adenosyl-L-methionine</name>
        <dbReference type="ChEBI" id="CHEBI:59789"/>
    </ligand>
</feature>
<dbReference type="GO" id="GO:0032259">
    <property type="term" value="P:methylation"/>
    <property type="evidence" value="ECO:0007669"/>
    <property type="project" value="UniProtKB-KW"/>
</dbReference>
<dbReference type="SUPFAM" id="SSF53335">
    <property type="entry name" value="S-adenosyl-L-methionine-dependent methyltransferases"/>
    <property type="match status" value="1"/>
</dbReference>
<dbReference type="SUPFAM" id="SSF81799">
    <property type="entry name" value="Putative methyltransferase TM0872, insert domain"/>
    <property type="match status" value="1"/>
</dbReference>
<sequence length="348" mass="38877">MSQDDPPRQRRVRYKGTHPRRFEQKYKELSPEQHADELEKVKARGHTPAGTHRSICVAEILEVLDPRPGEVALDATLGYGGHTRELLPRLLPGGRLFGVDVDPLELPRTEARLRGLGFGEEVLIVRRMNFAGLPRLRAESGGFDVVLADLGVSSMQIDNPARGFTWKAEGPLDLRLNPQRGRSAADLLASLDEQSLADLLVENADEPNAAAIAHQLCYLADRPIRTTRDLAREVRAALHGLWHESERDDETKKALQRTFQALRIAVNDEFTVLDQFLALLPDCLKPGGRVAILTFHSGEDRRVKKAFLEGLRAGLYAEVAPEPIRASPEERRANPRSTSAKLRWARRA</sequence>
<evidence type="ECO:0000256" key="1">
    <source>
        <dbReference type="ARBA" id="ARBA00010396"/>
    </source>
</evidence>
<keyword evidence="4 6" id="KW-0808">Transferase</keyword>